<gene>
    <name evidence="1" type="ORF">UFOPK2992_01782</name>
</gene>
<accession>A0A6J6Z9U1</accession>
<organism evidence="1">
    <name type="scientific">freshwater metagenome</name>
    <dbReference type="NCBI Taxonomy" id="449393"/>
    <lineage>
        <taxon>unclassified sequences</taxon>
        <taxon>metagenomes</taxon>
        <taxon>ecological metagenomes</taxon>
    </lineage>
</organism>
<dbReference type="AlphaFoldDB" id="A0A6J6Z9U1"/>
<dbReference type="EMBL" id="CAFAAI010000365">
    <property type="protein sequence ID" value="CAB4814297.1"/>
    <property type="molecule type" value="Genomic_DNA"/>
</dbReference>
<protein>
    <submittedName>
        <fullName evidence="1">Unannotated protein</fullName>
    </submittedName>
</protein>
<proteinExistence type="predicted"/>
<reference evidence="1" key="1">
    <citation type="submission" date="2020-05" db="EMBL/GenBank/DDBJ databases">
        <authorList>
            <person name="Chiriac C."/>
            <person name="Salcher M."/>
            <person name="Ghai R."/>
            <person name="Kavagutti S V."/>
        </authorList>
    </citation>
    <scope>NUCLEOTIDE SEQUENCE</scope>
</reference>
<sequence length="107" mass="11681">MPFVNHEMGCEWLGAHNAAPGLVRQKLSPLRRLGHRGGHYSKVFGLKVGDDDKTIAPMVEVVLDVVGAWTNDCRGRCGVASGDEGDFGRHFARRLDHDPLIAAGEVY</sequence>
<evidence type="ECO:0000313" key="1">
    <source>
        <dbReference type="EMBL" id="CAB4814297.1"/>
    </source>
</evidence>
<name>A0A6J6Z9U1_9ZZZZ</name>